<evidence type="ECO:0000313" key="2">
    <source>
        <dbReference type="EMBL" id="GLR12917.1"/>
    </source>
</evidence>
<dbReference type="PANTHER" id="PTHR43685">
    <property type="entry name" value="GLYCOSYLTRANSFERASE"/>
    <property type="match status" value="1"/>
</dbReference>
<gene>
    <name evidence="2" type="ORF">GCM10007907_17070</name>
</gene>
<dbReference type="SUPFAM" id="SSF53756">
    <property type="entry name" value="UDP-Glycosyltransferase/glycogen phosphorylase"/>
    <property type="match status" value="2"/>
</dbReference>
<proteinExistence type="predicted"/>
<feature type="domain" description="Glycosyltransferase 2-like" evidence="1">
    <location>
        <begin position="978"/>
        <end position="1156"/>
    </location>
</feature>
<dbReference type="EMBL" id="BSOG01000002">
    <property type="protein sequence ID" value="GLR12917.1"/>
    <property type="molecule type" value="Genomic_DNA"/>
</dbReference>
<dbReference type="InterPro" id="IPR029044">
    <property type="entry name" value="Nucleotide-diphossugar_trans"/>
</dbReference>
<accession>A0ABQ5YD67</accession>
<comment type="caution">
    <text evidence="2">The sequence shown here is derived from an EMBL/GenBank/DDBJ whole genome shotgun (WGS) entry which is preliminary data.</text>
</comment>
<dbReference type="Proteomes" id="UP001156706">
    <property type="component" value="Unassembled WGS sequence"/>
</dbReference>
<protein>
    <recommendedName>
        <fullName evidence="1">Glycosyltransferase 2-like domain-containing protein</fullName>
    </recommendedName>
</protein>
<keyword evidence="3" id="KW-1185">Reference proteome</keyword>
<dbReference type="Gene3D" id="3.40.50.2000">
    <property type="entry name" value="Glycogen Phosphorylase B"/>
    <property type="match status" value="1"/>
</dbReference>
<name>A0ABQ5YD67_9NEIS</name>
<dbReference type="SUPFAM" id="SSF53448">
    <property type="entry name" value="Nucleotide-diphospho-sugar transferases"/>
    <property type="match status" value="2"/>
</dbReference>
<dbReference type="RefSeq" id="WP_284196043.1">
    <property type="nucleotide sequence ID" value="NZ_BSOG01000002.1"/>
</dbReference>
<dbReference type="PANTHER" id="PTHR43685:SF2">
    <property type="entry name" value="GLYCOSYLTRANSFERASE 2-LIKE DOMAIN-CONTAINING PROTEIN"/>
    <property type="match status" value="1"/>
</dbReference>
<dbReference type="InterPro" id="IPR050834">
    <property type="entry name" value="Glycosyltransf_2"/>
</dbReference>
<dbReference type="Pfam" id="PF00535">
    <property type="entry name" value="Glycos_transf_2"/>
    <property type="match status" value="1"/>
</dbReference>
<dbReference type="Gene3D" id="3.90.550.10">
    <property type="entry name" value="Spore Coat Polysaccharide Biosynthesis Protein SpsA, Chain A"/>
    <property type="match status" value="2"/>
</dbReference>
<organism evidence="2 3">
    <name type="scientific">Chitinimonas prasina</name>
    <dbReference type="NCBI Taxonomy" id="1434937"/>
    <lineage>
        <taxon>Bacteria</taxon>
        <taxon>Pseudomonadati</taxon>
        <taxon>Pseudomonadota</taxon>
        <taxon>Betaproteobacteria</taxon>
        <taxon>Neisseriales</taxon>
        <taxon>Chitinibacteraceae</taxon>
        <taxon>Chitinimonas</taxon>
    </lineage>
</organism>
<dbReference type="SUPFAM" id="SSF53335">
    <property type="entry name" value="S-adenosyl-L-methionine-dependent methyltransferases"/>
    <property type="match status" value="1"/>
</dbReference>
<dbReference type="InterPro" id="IPR001173">
    <property type="entry name" value="Glyco_trans_2-like"/>
</dbReference>
<reference evidence="3" key="1">
    <citation type="journal article" date="2019" name="Int. J. Syst. Evol. Microbiol.">
        <title>The Global Catalogue of Microorganisms (GCM) 10K type strain sequencing project: providing services to taxonomists for standard genome sequencing and annotation.</title>
        <authorList>
            <consortium name="The Broad Institute Genomics Platform"/>
            <consortium name="The Broad Institute Genome Sequencing Center for Infectious Disease"/>
            <person name="Wu L."/>
            <person name="Ma J."/>
        </authorList>
    </citation>
    <scope>NUCLEOTIDE SEQUENCE [LARGE SCALE GENOMIC DNA]</scope>
    <source>
        <strain evidence="3">NBRC 110044</strain>
    </source>
</reference>
<dbReference type="InterPro" id="IPR029063">
    <property type="entry name" value="SAM-dependent_MTases_sf"/>
</dbReference>
<dbReference type="Gene3D" id="3.40.50.150">
    <property type="entry name" value="Vaccinia Virus protein VP39"/>
    <property type="match status" value="1"/>
</dbReference>
<sequence length="1584" mass="175736">MTEPKQAGRAALIWLVWDKNTAVLDRYLAGREPHVIVTVAQFATLQLREVLNKHGAAIHILPEEIPHAGIQAGRRMRDEAFGPEQARQWAAYEAEHAAYLHQPGIAAALEAQASDAMLGWLQQLVRELDAVAAQNPVGLLVVNEDYMAMAKTAVLWAKARGVPSLHLEHNPSTFFPFGMHQQQNADWMAISGPIAREDYECGGYAPDRLIETGLPQFDRLHAERGQRAEHRRLLCESLGIAVSDKPIVLFATTWSAPHSASMRQDLYAWSVSAFFKAIKQIRGRYHCVIKDRPATGSHSADALADIAARHGVDHQHWTYSNAEPVQALLAADLVVAVNSGLLVEAIMAGVPAINLLTDSAALYGPGLPAEAGVVVSPQADLADNISRLLDQPGWRSGKLAAMAAFAPRLNAAADGQATHRVAELMGRLWRLTQAEPVADARDLLQQPWQRQFEQHAPASLQSRDALRLQWAAEAQAAATAIEFVGGDWRGRDVCTEAQRAGQVLTIRLDNLGRAAWALNHEPFGPWHEGVPGDLPLQPGTADLLLFGDQFARLTNPWGWLKQLRPLLTPKARLHLSVPNARNVLLLAELAEGRWPVDEPEQLAAPRPWTRKELARLLHSMDLCLTSLTYQADARLQDEAHKAETDTEARDVGLGRFSLSNATPQERRELTAKTLTVIAAPGASDRDLVDYRRTTASTEEDGYELWLKRHALSDIEAKLFESHMASWPSHPSVEVFLYALGDCEKRLIRSIQSLSAQLYYNVIITVLSDRDAPGGLPLGERFRWGRISGEPVAACNMAASASTADWICTLDAGDELAAHALLFAMEASHRHAAWQVLYTDEDRLGVDGHYSHPQFKPDINLDLLRAQPYIGGLLLVRAQPFKELGGFNAALAGVEESDLVLRALERFGAPAIGHLADVLYHRAEDGGHVRADSEVLIARAREALQQHIDRCQLPASIRPGYFPGSFRLDYAAPVDVLVSLLLPVRDQFDKVRRAVESLVSQTSHANYELLLLDNGSQDPAMVAWLNELDALNDPRLKVFTSPDLQSLPVLYHALADASQGEVLVMLQPDIAVLDADWLSQLTGLALRQEIGAVAPRLFDSQGKVRETARVLGYNGPAEPAYTQVALDFAGYMGRAHLPQNVSALRGGCIAIRRNVFYAVGGFNTAQYSQDAELELCLRLAQQGLQSLWTPFVNLICDGNAAALFAAGAEQKSAEQEALYRDWLPQLARDPNYNPNLLLEVEPFHMHPSVNLVWDTLPWRPLKRVVVLPADRMGCGNYRLIMPARTATRHGKLWGRIHQQHFSVTDLERIELDGLVFQRQTSDEQLSILETYSKFARPLLIYEIDDLITHVPTKSVHKAQIPKDIAARFGRGVRLADRFVVSTEPLQEAYRDMCDDIRVVKNRLEAPVWGNLTSLRRQGRKPRVGWAGGVGHTGDLELIVSVVKELANEVDWIFFGLCPDAVRPFVAEVHGGVPFEHYPAKLASLNLDLALAPLEMNPFNEAKSNLRLLEYGILGWPVICTDIVPYQGGFPVTRLKNRHADWIKAIREHLSDMDELARRGDALRQHILDEWMLEDHLDEWVAAWTR</sequence>
<evidence type="ECO:0000259" key="1">
    <source>
        <dbReference type="Pfam" id="PF00535"/>
    </source>
</evidence>
<evidence type="ECO:0000313" key="3">
    <source>
        <dbReference type="Proteomes" id="UP001156706"/>
    </source>
</evidence>